<dbReference type="PANTHER" id="PTHR36108">
    <property type="entry name" value="COLOSSIN-B-RELATED"/>
    <property type="match status" value="1"/>
</dbReference>
<dbReference type="PANTHER" id="PTHR36108:SF13">
    <property type="entry name" value="COLOSSIN-B-RELATED"/>
    <property type="match status" value="1"/>
</dbReference>
<feature type="domain" description="SpaA-like prealbumin fold" evidence="7">
    <location>
        <begin position="2680"/>
        <end position="2744"/>
    </location>
</feature>
<keyword evidence="4" id="KW-0732">Signal</keyword>
<evidence type="ECO:0000256" key="2">
    <source>
        <dbReference type="ARBA" id="ARBA00007257"/>
    </source>
</evidence>
<feature type="domain" description="SpaA-like prealbumin fold" evidence="7">
    <location>
        <begin position="2332"/>
        <end position="2396"/>
    </location>
</feature>
<evidence type="ECO:0000256" key="1">
    <source>
        <dbReference type="ARBA" id="ARBA00004613"/>
    </source>
</evidence>
<feature type="domain" description="SD-repeat containing protein B" evidence="6">
    <location>
        <begin position="2787"/>
        <end position="2876"/>
    </location>
</feature>
<dbReference type="GO" id="GO:0005576">
    <property type="term" value="C:extracellular region"/>
    <property type="evidence" value="ECO:0007669"/>
    <property type="project" value="UniProtKB-SubCell"/>
</dbReference>
<feature type="domain" description="SD-repeat containing protein B" evidence="6">
    <location>
        <begin position="2440"/>
        <end position="2533"/>
    </location>
</feature>
<feature type="domain" description="SD-repeat containing protein B" evidence="6">
    <location>
        <begin position="791"/>
        <end position="882"/>
    </location>
</feature>
<proteinExistence type="inferred from homology"/>
<feature type="compositionally biased region" description="Low complexity" evidence="5">
    <location>
        <begin position="2046"/>
        <end position="2060"/>
    </location>
</feature>
<dbReference type="Proteomes" id="UP000644507">
    <property type="component" value="Unassembled WGS sequence"/>
</dbReference>
<sequence>METVATYYFPFSESDIFNALDTINAAAEDPVTSYNSLSIAYDGTIILYDHWEDNGTEGYEAFRNDPTQVATQVWGDGNLVNGVAPGYPDDLLDAGDVIILQNTFETSDAGSQFYFDGRDKISTSKYVAITRAAWADNTATLLAGAWEMYPTSLWGYEFTLPIGEDLADSVDFQAFEFVGASVMSALDNNEIRLNGTLVATINEGETFTWNGGLNLGDEIVTSRVAQVQLITGDINSNYESRWYTLPPEVQFSNSYVAPVSTRAESATLVWLFNPNSTAIDVEVESSSSATQTLNIPANAVISYELTNGDAARFGSTNGETFFALASVDSGDADYTDTNGNTVNENITNDWGFSLVPDVYLTPLVVVGLAPGDDPTFVGAVENSAPIWATAVFPRDSVSYEANRDADPNNDVQITVCVDYNGNGNVDGLSTGGTDPLTGLGYDYQVTIDELDQMIIYVDLDEDGIPDPGADQTGTRIWICDGGTGLLAVAYGQDPDTASVGSPAVDLGTTVPGIPVMALAKDALFENDYNGNGSADIGDQLKYTIVVENSGTGSFPADVVNLLDNLSTHLAYVPGTATLTDSSGTTSVPDNGAGTLFPIDEDNGGFVYEKVLPPGEGFSLVFVAEVVSLPADGTGAIINSVVGQGGTQVIPVTANAPVAFPQGAIGGTVYVDTTGDGNGDTPLDGVEVTLLYSDGSFVDFDPTTPLIEPYTITTINGGQYYFPNLPAGDYLVSQSQPSGYVTVTDGDTTSPEDDAANSSTTDNLIPVTILENEIDDGNDFVEEIPAPTEGSLSGTVYVDQDNDGIGDIGLSGVVVTLKDSAGNDIDSDLSTGGVQPTTTTTATNGSYSFAGLPAGDYQVVESQPSGYVSVSDVDGANNDTIGDETAITVVAGSDAGGNDFIEEQLGSLSGIVFEDLDGNGTGDVAIGGVVLTLKDSAGNDIDSDPVASGVQPTVTTTASNGSYSFSNLRPGDYQVVETQPTGYISVSDADGGNLDLIGDQSLIPVVGGANSSGNNFVEEALPATISGTVLADIDNDNLGEVGIQGVTLTLKDEFGNDIDSDPAAVGVQPTTTTTDSNGEYSFTGLVAGNYQVVESQPSGYDSVSDVDGVNNNVIGDENAIVLTAGSTSSGNDFVEEQTANIRGTVRADTNGNGTLQNNDTIDLPIAGVTVRLFTDPNGDGDPSDGVEVTSLSTNANGDYNFAGISPGTYVVVEDQPEGYFSLLDQDFSNVSDDAADLGVDNSIPVSVTAGENDNRNDFLEVLPGSISGTVLADTDNDDLGDTAIEGVVLTLKDASGNDIDSDPVASGVQPTVTATDEFGAYSFTGLFPADYRVVETQPSGYDSVSDVDGANNDIIGDETAISVTGGSDSSGNDFVEEAPGSLSGTVLADTDNNNTGDTAIEGVVLTLKDAAGNDIDSDPVAAGVQPTTTVTDEFGAYSFTNLTPGDYQVVETQPSGYDSVSDVDGANNNIVGDETPITVSAGSNSSGNDFVEEQPGSLSGTVLADTDNDDAGDTAIEGVVLTLKDAAGNDIDSDPVAAGVQPTTTVTDEFGAYSFTNLTPGDYQVVETQPSGYDSVSDVDGANNDIVGDETPITVSAGSNSSGNDFVEEQPGSLSGTVLADTDNDDAGDTAIEGVVLTLKDAAGNDIDSDPVAAGVQPTTTVTDEFGAYSFTNLTPGDYQVVETQPSGYDSVSDVDGANNDIVGDETAITVSAGSDSSGNDFVEEQPGSLSGTVLADTDNNNTGDTAIEGVVLTLKDAAGNDIDSDPVAAGVQPTTTVTDEFGAYSFTNLTPGDYQVVETQPSGYDSVSDVDGANNDIVGDETAITVIAGSDSADNDFVEEQQGVISGFVYEDNTGDGFGNVAIESVELALFTDPNGDGDPSDGVQVGTATTLADGSYTFTGVSVGNYVVVETQPSGLLSVRDYDGSTPGDDVANIEIGDEWIPVSVTAGETDTLNNFIEAQPAVISGTVLADTDNDGFGDEPIEGVVITLTSDTGDPIDADGDAGNGVQLVTATTASDGSYSFPNVLFGDYGVQETQPTGFDSVSDGDTTTPGDDAANTDTLDDFIPVSVLPGETDDGNDFVEEAPGSISGTVLADTDNDDAGDTAIEGVVLTLKDAAGNDIDSDPVASGVQPTTTTTDETGAYSFNGLTPGDYQVVETQPSGFDSVSDVDGANNDVVGDETPISVTAGNENSGNDFVEEEQGSISGTVLADTDDDDLGDTAIEGVVLTLKDAAGNDIDSDPVAAGVQPTTTTTDENGSYTFAGLPVGDYQVVETQPSGFDSVSDVDGANNDVVGDETPISVTAGNENSGNDFVEEEQGSISGTVLADTDDDDLGDTAIEGVVLTLKDATGNDIDSDPVAAGVQPTTTTTDENGSYTFAGLPVGDYQVVETQPSGFDSVSDVDGANNDVVGDETPISVTAGNENSGNDFVEEEQGSISGTVLADTDDDDLGDTAIEGVVLTLKDAAGNDIDSDPVAAGVQPTTTTTDENGSYTFAGLPVGDYQVVETQPSGFDSVSDVDGANNDVVGDETPISVTAGNENSGNDFVEEEQGSISGTVLADADDDDLGDTAIEGVVLTLKDAAGNDIDSDPVAAGVQPTTTTTDENGSYTFAGLPVGDYQVVETQPSGFDSVSDVDGANNDVVGDETPISVTAGNENSGNNFVEEEQGSISGTVLADTDDDDLGDTAIEGVVLTLKDATGNDIDSDPVAAGVQPTTTTTDENGSYTFAGLPVGDYQVVETQPSGFDSVSDVDGVNNDVVGDETPISVTAGNENSGNDFVEEAFGSVSGTVLADTDNNGTGDTGLSGVVLTLKDSAGNDIDSDPLTEGVQPTTTTTDGNGDYTFNNVPVGSYQVVETQPTGYSSVSDVDGANNDVVGDETPILVTPGNEADNNDFVELQDSSKADTYAGFVADNAGDLGSETGLGENPDGDIYPNALEYAFCLEPGSGLPGGGEFCLEKASDGSVTAQFWRPRGGLSDVTYTLEGADTLGTPTTWTTLASVSSLVETSGSGIPFDAERVTYENIQAATELSSPANGVIRLKVEVDADESGAIEAGEVFYTRIFGWQCNLFNDYECGSFSSPFMEKPSLSGTFGSGTLTLAEDSGTGDVTLDVSDSVGSLDLSSVVGSNGAYYLQITSGVFEGHRFDILEGGVGSITLLNDDDIFDDSIASLNTLDGLPTDSGLNNASFEVIRYRTIDEMFDKETAFAGEEDSNPADATRLLFYDVRKAEPGFDTLMLVGDAPNTKWIRVTDPFAQLNQGGRRLDPAMGCWIHPKSSGNALAPDAVPPVEQFTYGIVADYDQACPMNEGFNLTGAMWPLDQSPAGPNGRDLTLAAGFDGGTAPNKSTEILFWKGDRVVDEESVSEYQTGYIGYMLADAGPYNYWLDLNDRQLSNRDADLVLESNRALMVKILAGDEKKSHIYPLPQY</sequence>
<feature type="domain" description="SD-repeat containing protein B" evidence="6">
    <location>
        <begin position="1028"/>
        <end position="1117"/>
    </location>
</feature>
<feature type="domain" description="SD-repeat containing protein B" evidence="6">
    <location>
        <begin position="1143"/>
        <end position="1256"/>
    </location>
</feature>
<feature type="domain" description="SD-repeat containing protein B" evidence="6">
    <location>
        <begin position="2208"/>
        <end position="2301"/>
    </location>
</feature>
<dbReference type="InterPro" id="IPR013783">
    <property type="entry name" value="Ig-like_fold"/>
</dbReference>
<evidence type="ECO:0000313" key="9">
    <source>
        <dbReference type="Proteomes" id="UP000644507"/>
    </source>
</evidence>
<feature type="domain" description="SD-repeat containing protein B" evidence="6">
    <location>
        <begin position="1732"/>
        <end position="1824"/>
    </location>
</feature>
<organism evidence="8 9">
    <name type="scientific">Roseibacillus persicicus</name>
    <dbReference type="NCBI Taxonomy" id="454148"/>
    <lineage>
        <taxon>Bacteria</taxon>
        <taxon>Pseudomonadati</taxon>
        <taxon>Verrucomicrobiota</taxon>
        <taxon>Verrucomicrobiia</taxon>
        <taxon>Verrucomicrobiales</taxon>
        <taxon>Verrucomicrobiaceae</taxon>
        <taxon>Roseibacillus</taxon>
    </lineage>
</organism>
<feature type="domain" description="SD-repeat containing protein B" evidence="6">
    <location>
        <begin position="1500"/>
        <end position="1594"/>
    </location>
</feature>
<dbReference type="InterPro" id="IPR033764">
    <property type="entry name" value="Sdr_B"/>
</dbReference>
<evidence type="ECO:0000256" key="4">
    <source>
        <dbReference type="ARBA" id="ARBA00022729"/>
    </source>
</evidence>
<feature type="domain" description="SD-repeat containing protein B" evidence="6">
    <location>
        <begin position="1616"/>
        <end position="1708"/>
    </location>
</feature>
<comment type="subcellular location">
    <subcellularLocation>
        <location evidence="1">Secreted</location>
    </subcellularLocation>
</comment>
<evidence type="ECO:0000256" key="3">
    <source>
        <dbReference type="ARBA" id="ARBA00022525"/>
    </source>
</evidence>
<dbReference type="Pfam" id="PF17802">
    <property type="entry name" value="SpaA"/>
    <property type="match status" value="2"/>
</dbReference>
<keyword evidence="9" id="KW-1185">Reference proteome</keyword>
<dbReference type="InterPro" id="IPR041033">
    <property type="entry name" value="SpaA_PFL_dom_1"/>
</dbReference>
<evidence type="ECO:0000259" key="7">
    <source>
        <dbReference type="Pfam" id="PF17802"/>
    </source>
</evidence>
<feature type="domain" description="SD-repeat containing protein B" evidence="6">
    <location>
        <begin position="2556"/>
        <end position="2649"/>
    </location>
</feature>
<gene>
    <name evidence="8" type="ORF">GCM10007100_02650</name>
</gene>
<evidence type="ECO:0000256" key="5">
    <source>
        <dbReference type="SAM" id="MobiDB-lite"/>
    </source>
</evidence>
<accession>A0A918TCI1</accession>
<evidence type="ECO:0000259" key="6">
    <source>
        <dbReference type="Pfam" id="PF17210"/>
    </source>
</evidence>
<reference evidence="8" key="2">
    <citation type="submission" date="2020-09" db="EMBL/GenBank/DDBJ databases">
        <authorList>
            <person name="Sun Q."/>
            <person name="Kim S."/>
        </authorList>
    </citation>
    <scope>NUCLEOTIDE SEQUENCE</scope>
    <source>
        <strain evidence="8">KCTC 12988</strain>
    </source>
</reference>
<comment type="similarity">
    <text evidence="2">Belongs to the serine-aspartate repeat-containing protein (SDr) family.</text>
</comment>
<dbReference type="EMBL" id="BMXI01000001">
    <property type="protein sequence ID" value="GHC41381.1"/>
    <property type="molecule type" value="Genomic_DNA"/>
</dbReference>
<name>A0A918TCI1_9BACT</name>
<feature type="domain" description="SD-repeat containing protein B" evidence="6">
    <location>
        <begin position="1384"/>
        <end position="1478"/>
    </location>
</feature>
<dbReference type="Pfam" id="PF17210">
    <property type="entry name" value="SdrD_B"/>
    <property type="match status" value="14"/>
</dbReference>
<reference evidence="8" key="1">
    <citation type="journal article" date="2014" name="Int. J. Syst. Evol. Microbiol.">
        <title>Complete genome sequence of Corynebacterium casei LMG S-19264T (=DSM 44701T), isolated from a smear-ripened cheese.</title>
        <authorList>
            <consortium name="US DOE Joint Genome Institute (JGI-PGF)"/>
            <person name="Walter F."/>
            <person name="Albersmeier A."/>
            <person name="Kalinowski J."/>
            <person name="Ruckert C."/>
        </authorList>
    </citation>
    <scope>NUCLEOTIDE SEQUENCE</scope>
    <source>
        <strain evidence="8">KCTC 12988</strain>
    </source>
</reference>
<dbReference type="Gene3D" id="2.60.40.10">
    <property type="entry name" value="Immunoglobulins"/>
    <property type="match status" value="19"/>
</dbReference>
<feature type="domain" description="SD-repeat containing protein B" evidence="6">
    <location>
        <begin position="2090"/>
        <end position="2185"/>
    </location>
</feature>
<feature type="region of interest" description="Disordered" evidence="5">
    <location>
        <begin position="2037"/>
        <end position="2061"/>
    </location>
</feature>
<dbReference type="SUPFAM" id="SSF117074">
    <property type="entry name" value="Hypothetical protein PA1324"/>
    <property type="match status" value="19"/>
</dbReference>
<keyword evidence="3" id="KW-0964">Secreted</keyword>
<feature type="domain" description="SD-repeat containing protein B" evidence="6">
    <location>
        <begin position="663"/>
        <end position="775"/>
    </location>
</feature>
<evidence type="ECO:0000313" key="8">
    <source>
        <dbReference type="EMBL" id="GHC41381.1"/>
    </source>
</evidence>
<protein>
    <submittedName>
        <fullName evidence="8">Uncharacterized protein</fullName>
    </submittedName>
</protein>
<comment type="caution">
    <text evidence="8">The sequence shown here is derived from an EMBL/GenBank/DDBJ whole genome shotgun (WGS) entry which is preliminary data.</text>
</comment>
<feature type="domain" description="SD-repeat containing protein B" evidence="6">
    <location>
        <begin position="907"/>
        <end position="992"/>
    </location>
</feature>
<feature type="region of interest" description="Disordered" evidence="5">
    <location>
        <begin position="2817"/>
        <end position="2838"/>
    </location>
</feature>